<feature type="compositionally biased region" description="Basic and acidic residues" evidence="1">
    <location>
        <begin position="291"/>
        <end position="310"/>
    </location>
</feature>
<proteinExistence type="predicted"/>
<dbReference type="OrthoDB" id="440673at2759"/>
<gene>
    <name evidence="2" type="ORF">FOL47_010520</name>
</gene>
<evidence type="ECO:0000313" key="3">
    <source>
        <dbReference type="Proteomes" id="UP000591131"/>
    </source>
</evidence>
<protein>
    <submittedName>
        <fullName evidence="2">Uncharacterized protein</fullName>
    </submittedName>
</protein>
<feature type="region of interest" description="Disordered" evidence="1">
    <location>
        <begin position="254"/>
        <end position="313"/>
    </location>
</feature>
<feature type="compositionally biased region" description="Polar residues" evidence="1">
    <location>
        <begin position="181"/>
        <end position="214"/>
    </location>
</feature>
<organism evidence="2 3">
    <name type="scientific">Perkinsus chesapeaki</name>
    <name type="common">Clam parasite</name>
    <name type="synonym">Perkinsus andrewsi</name>
    <dbReference type="NCBI Taxonomy" id="330153"/>
    <lineage>
        <taxon>Eukaryota</taxon>
        <taxon>Sar</taxon>
        <taxon>Alveolata</taxon>
        <taxon>Perkinsozoa</taxon>
        <taxon>Perkinsea</taxon>
        <taxon>Perkinsida</taxon>
        <taxon>Perkinsidae</taxon>
        <taxon>Perkinsus</taxon>
    </lineage>
</organism>
<dbReference type="AlphaFoldDB" id="A0A7J6MPE0"/>
<evidence type="ECO:0000256" key="1">
    <source>
        <dbReference type="SAM" id="MobiDB-lite"/>
    </source>
</evidence>
<dbReference type="InterPro" id="IPR011993">
    <property type="entry name" value="PH-like_dom_sf"/>
</dbReference>
<name>A0A7J6MPE0_PERCH</name>
<dbReference type="Proteomes" id="UP000591131">
    <property type="component" value="Unassembled WGS sequence"/>
</dbReference>
<evidence type="ECO:0000313" key="2">
    <source>
        <dbReference type="EMBL" id="KAF4673468.1"/>
    </source>
</evidence>
<reference evidence="2 3" key="1">
    <citation type="submission" date="2020-04" db="EMBL/GenBank/DDBJ databases">
        <title>Perkinsus chesapeaki whole genome sequence.</title>
        <authorList>
            <person name="Bogema D.R."/>
        </authorList>
    </citation>
    <scope>NUCLEOTIDE SEQUENCE [LARGE SCALE GENOMIC DNA]</scope>
    <source>
        <strain evidence="2">ATCC PRA-425</strain>
    </source>
</reference>
<feature type="region of interest" description="Disordered" evidence="1">
    <location>
        <begin position="153"/>
        <end position="214"/>
    </location>
</feature>
<sequence>MAFEAEVSPIERKLALMTLQKRDSSVKKILTHAPHAALFHMNHLPSTVGGDPTPTWENGQFRLVLIDNDPQPSTLAGDAWSVVLNNDVVAEQHGHTLHLRTAEGEVFALWFGRPEIADRICSYVGSILSARPLPSPPSPSDLLKMILARSPNKDATSTATPTASVDVNSSTSSDVNASTTPLSQGNQGKAYTQTSTGNSEETNSVDGSPIGHTTNLAGQHILHLLRAGGNGGSRKEPTETSGDAGAQVMADYSGERAPMDGSSSSSSSEEETPTQQQGGVRVDTFQMLEAELSKPNDDHEEKDSEEAIKEESEDGLYVTKDMLREAIIDVVKSDEFINLVIERLSRI</sequence>
<dbReference type="EMBL" id="JAAPAO010000082">
    <property type="protein sequence ID" value="KAF4673468.1"/>
    <property type="molecule type" value="Genomic_DNA"/>
</dbReference>
<dbReference type="Gene3D" id="2.30.29.30">
    <property type="entry name" value="Pleckstrin-homology domain (PH domain)/Phosphotyrosine-binding domain (PTB)"/>
    <property type="match status" value="1"/>
</dbReference>
<keyword evidence="3" id="KW-1185">Reference proteome</keyword>
<feature type="compositionally biased region" description="Low complexity" evidence="1">
    <location>
        <begin position="162"/>
        <end position="180"/>
    </location>
</feature>
<accession>A0A7J6MPE0</accession>
<comment type="caution">
    <text evidence="2">The sequence shown here is derived from an EMBL/GenBank/DDBJ whole genome shotgun (WGS) entry which is preliminary data.</text>
</comment>